<evidence type="ECO:0000256" key="4">
    <source>
        <dbReference type="ARBA" id="ARBA00022989"/>
    </source>
</evidence>
<dbReference type="AlphaFoldDB" id="A0A4E0Q888"/>
<feature type="transmembrane region" description="Helical" evidence="6">
    <location>
        <begin position="102"/>
        <end position="126"/>
    </location>
</feature>
<comment type="caution">
    <text evidence="7">The sequence shown here is derived from an EMBL/GenBank/DDBJ whole genome shotgun (WGS) entry which is preliminary data.</text>
</comment>
<evidence type="ECO:0000256" key="2">
    <source>
        <dbReference type="ARBA" id="ARBA00022475"/>
    </source>
</evidence>
<evidence type="ECO:0000313" key="8">
    <source>
        <dbReference type="Proteomes" id="UP000297295"/>
    </source>
</evidence>
<reference evidence="7 8" key="1">
    <citation type="submission" date="2017-11" db="EMBL/GenBank/DDBJ databases">
        <title>Isolation and Characterization of Methanogenic Archaea from Saline Meromictic Lake at Siberia.</title>
        <authorList>
            <person name="Shen Y."/>
            <person name="Huang H.-H."/>
            <person name="Lai M.-C."/>
            <person name="Chen S.-C."/>
        </authorList>
    </citation>
    <scope>NUCLEOTIDE SEQUENCE [LARGE SCALE GENOMIC DNA]</scope>
    <source>
        <strain evidence="7 8">SY-01</strain>
    </source>
</reference>
<evidence type="ECO:0000313" key="7">
    <source>
        <dbReference type="EMBL" id="TGC07911.1"/>
    </source>
</evidence>
<keyword evidence="4 6" id="KW-1133">Transmembrane helix</keyword>
<dbReference type="InterPro" id="IPR039428">
    <property type="entry name" value="NUOK/Mnh_C1-like"/>
</dbReference>
<dbReference type="EMBL" id="PGGK01000013">
    <property type="protein sequence ID" value="TGC07911.1"/>
    <property type="molecule type" value="Genomic_DNA"/>
</dbReference>
<evidence type="ECO:0000256" key="5">
    <source>
        <dbReference type="ARBA" id="ARBA00023136"/>
    </source>
</evidence>
<dbReference type="PANTHER" id="PTHR34583">
    <property type="entry name" value="ANTIPORTER SUBUNIT MNHC2-RELATED"/>
    <property type="match status" value="1"/>
</dbReference>
<evidence type="ECO:0000256" key="6">
    <source>
        <dbReference type="SAM" id="Phobius"/>
    </source>
</evidence>
<dbReference type="OrthoDB" id="18006at2157"/>
<sequence>MNNTLLSLTIAILFGIGTFLILRRDIVKVIIGLSIISHAVNMLIVSSGVFAGTKPPIITDDGGHGASETTGTIFTDVLSENILAPITTAGHSVNYVDPLVQALVLTAIVISLATTAFILILAYRIYEEYGTTDIKELRRLWG</sequence>
<feature type="transmembrane region" description="Helical" evidence="6">
    <location>
        <begin position="6"/>
        <end position="22"/>
    </location>
</feature>
<keyword evidence="5 6" id="KW-0472">Membrane</keyword>
<evidence type="ECO:0000256" key="1">
    <source>
        <dbReference type="ARBA" id="ARBA00004651"/>
    </source>
</evidence>
<dbReference type="Proteomes" id="UP000297295">
    <property type="component" value="Unassembled WGS sequence"/>
</dbReference>
<keyword evidence="3 6" id="KW-0812">Transmembrane</keyword>
<proteinExistence type="predicted"/>
<accession>A0A4E0Q888</accession>
<organism evidence="7 8">
    <name type="scientific">Methanolobus halotolerans</name>
    <dbReference type="NCBI Taxonomy" id="2052935"/>
    <lineage>
        <taxon>Archaea</taxon>
        <taxon>Methanobacteriati</taxon>
        <taxon>Methanobacteriota</taxon>
        <taxon>Stenosarchaea group</taxon>
        <taxon>Methanomicrobia</taxon>
        <taxon>Methanosarcinales</taxon>
        <taxon>Methanosarcinaceae</taxon>
        <taxon>Methanolobus</taxon>
    </lineage>
</organism>
<comment type="subcellular location">
    <subcellularLocation>
        <location evidence="1">Cell membrane</location>
        <topology evidence="1">Multi-pass membrane protein</topology>
    </subcellularLocation>
</comment>
<dbReference type="GO" id="GO:0005886">
    <property type="term" value="C:plasma membrane"/>
    <property type="evidence" value="ECO:0007669"/>
    <property type="project" value="UniProtKB-SubCell"/>
</dbReference>
<dbReference type="Gene3D" id="1.10.287.3510">
    <property type="match status" value="1"/>
</dbReference>
<dbReference type="InterPro" id="IPR050601">
    <property type="entry name" value="CPA3_antiporter_subunitC"/>
</dbReference>
<dbReference type="PANTHER" id="PTHR34583:SF2">
    <property type="entry name" value="ANTIPORTER SUBUNIT MNHC2-RELATED"/>
    <property type="match status" value="1"/>
</dbReference>
<name>A0A4E0Q888_9EURY</name>
<evidence type="ECO:0000256" key="3">
    <source>
        <dbReference type="ARBA" id="ARBA00022692"/>
    </source>
</evidence>
<dbReference type="NCBIfam" id="NF009304">
    <property type="entry name" value="PRK12661.1"/>
    <property type="match status" value="1"/>
</dbReference>
<gene>
    <name evidence="7" type="ORF">CUN85_10745</name>
</gene>
<dbReference type="RefSeq" id="WP_135390307.1">
    <property type="nucleotide sequence ID" value="NZ_PGGK01000013.1"/>
</dbReference>
<keyword evidence="2" id="KW-1003">Cell membrane</keyword>
<keyword evidence="8" id="KW-1185">Reference proteome</keyword>
<dbReference type="Pfam" id="PF00420">
    <property type="entry name" value="Oxidored_q2"/>
    <property type="match status" value="1"/>
</dbReference>
<protein>
    <submittedName>
        <fullName evidence="7">Cation:proton antiporter</fullName>
    </submittedName>
</protein>
<feature type="transmembrane region" description="Helical" evidence="6">
    <location>
        <begin position="29"/>
        <end position="51"/>
    </location>
</feature>